<dbReference type="PANTHER" id="PTHR14241">
    <property type="entry name" value="INTERFERON-INDUCED PROTEIN 44"/>
    <property type="match status" value="1"/>
</dbReference>
<sequence>MAASAPCKCSGDDQQEGAGRKVEAIVRDRQKDLQYVQEYKPENPEIRYLRALLFGHVGAGKSSFINSVSNVLRDRMTMPALASAMTSDTSFTKKYETCKFMKGRRSSKTFFPVVFNDIMGLEDGDTRGVHAIDIVHALKGNVKEGHKFNPVGPLEPDDFGYNPTPSADDRVHVLVCVMSANTPQINSSLLKKMCEVRKQASELGIPQMAMMTHIDAACGEIEKDLKNVYRSRHLQKKMKDFSAAVGIPMNCIFPVKNYSEEIDMKDDVDILILSALRKIIDFGDDFIEKMKTE</sequence>
<dbReference type="GO" id="GO:0006955">
    <property type="term" value="P:immune response"/>
    <property type="evidence" value="ECO:0007669"/>
    <property type="project" value="TreeGrafter"/>
</dbReference>
<dbReference type="PANTHER" id="PTHR14241:SF1">
    <property type="entry name" value="INTERFERON-INDUCED PROTEIN 44-RELATED"/>
    <property type="match status" value="1"/>
</dbReference>
<organism evidence="2 3">
    <name type="scientific">Crenichthys baileyi</name>
    <name type="common">White River springfish</name>
    <dbReference type="NCBI Taxonomy" id="28760"/>
    <lineage>
        <taxon>Eukaryota</taxon>
        <taxon>Metazoa</taxon>
        <taxon>Chordata</taxon>
        <taxon>Craniata</taxon>
        <taxon>Vertebrata</taxon>
        <taxon>Euteleostomi</taxon>
        <taxon>Actinopterygii</taxon>
        <taxon>Neopterygii</taxon>
        <taxon>Teleostei</taxon>
        <taxon>Neoteleostei</taxon>
        <taxon>Acanthomorphata</taxon>
        <taxon>Ovalentaria</taxon>
        <taxon>Atherinomorphae</taxon>
        <taxon>Cyprinodontiformes</taxon>
        <taxon>Goodeidae</taxon>
        <taxon>Crenichthys</taxon>
    </lineage>
</organism>
<accession>A0AAV9SH79</accession>
<keyword evidence="3" id="KW-1185">Reference proteome</keyword>
<gene>
    <name evidence="2" type="ORF">CRENBAI_022719</name>
</gene>
<dbReference type="Proteomes" id="UP001311232">
    <property type="component" value="Unassembled WGS sequence"/>
</dbReference>
<dbReference type="Gene3D" id="3.40.50.300">
    <property type="entry name" value="P-loop containing nucleotide triphosphate hydrolases"/>
    <property type="match status" value="1"/>
</dbReference>
<feature type="region of interest" description="Disordered" evidence="1">
    <location>
        <begin position="1"/>
        <end position="20"/>
    </location>
</feature>
<evidence type="ECO:0000313" key="2">
    <source>
        <dbReference type="EMBL" id="KAK5620523.1"/>
    </source>
</evidence>
<dbReference type="AlphaFoldDB" id="A0AAV9SH79"/>
<evidence type="ECO:0000313" key="3">
    <source>
        <dbReference type="Proteomes" id="UP001311232"/>
    </source>
</evidence>
<dbReference type="InterPro" id="IPR027417">
    <property type="entry name" value="P-loop_NTPase"/>
</dbReference>
<evidence type="ECO:0000256" key="1">
    <source>
        <dbReference type="SAM" id="MobiDB-lite"/>
    </source>
</evidence>
<name>A0AAV9SH79_9TELE</name>
<protein>
    <recommendedName>
        <fullName evidence="4">Interferon-induced protein 44-like</fullName>
    </recommendedName>
</protein>
<comment type="caution">
    <text evidence="2">The sequence shown here is derived from an EMBL/GenBank/DDBJ whole genome shotgun (WGS) entry which is preliminary data.</text>
</comment>
<proteinExistence type="predicted"/>
<dbReference type="SUPFAM" id="SSF52540">
    <property type="entry name" value="P-loop containing nucleoside triphosphate hydrolases"/>
    <property type="match status" value="1"/>
</dbReference>
<evidence type="ECO:0008006" key="4">
    <source>
        <dbReference type="Google" id="ProtNLM"/>
    </source>
</evidence>
<dbReference type="EMBL" id="JAHHUM010000355">
    <property type="protein sequence ID" value="KAK5620523.1"/>
    <property type="molecule type" value="Genomic_DNA"/>
</dbReference>
<reference evidence="2 3" key="1">
    <citation type="submission" date="2021-06" db="EMBL/GenBank/DDBJ databases">
        <authorList>
            <person name="Palmer J.M."/>
        </authorList>
    </citation>
    <scope>NUCLEOTIDE SEQUENCE [LARGE SCALE GENOMIC DNA]</scope>
    <source>
        <strain evidence="2 3">MEX-2019</strain>
        <tissue evidence="2">Muscle</tissue>
    </source>
</reference>